<evidence type="ECO:0000313" key="1">
    <source>
        <dbReference type="EMBL" id="ORC82531.1"/>
    </source>
</evidence>
<proteinExistence type="predicted"/>
<dbReference type="RefSeq" id="XP_028877248.1">
    <property type="nucleotide sequence ID" value="XM_029031466.1"/>
</dbReference>
<dbReference type="AlphaFoldDB" id="A0A1X0NEJ5"/>
<name>A0A1X0NEJ5_9TRYP</name>
<comment type="caution">
    <text evidence="1">The sequence shown here is derived from an EMBL/GenBank/DDBJ whole genome shotgun (WGS) entry which is preliminary data.</text>
</comment>
<dbReference type="EMBL" id="NBCO01000088">
    <property type="protein sequence ID" value="ORC82531.1"/>
    <property type="molecule type" value="Genomic_DNA"/>
</dbReference>
<organism evidence="1 2">
    <name type="scientific">Trypanosoma theileri</name>
    <dbReference type="NCBI Taxonomy" id="67003"/>
    <lineage>
        <taxon>Eukaryota</taxon>
        <taxon>Discoba</taxon>
        <taxon>Euglenozoa</taxon>
        <taxon>Kinetoplastea</taxon>
        <taxon>Metakinetoplastina</taxon>
        <taxon>Trypanosomatida</taxon>
        <taxon>Trypanosomatidae</taxon>
        <taxon>Trypanosoma</taxon>
    </lineage>
</organism>
<dbReference type="GeneID" id="39991246"/>
<accession>A0A1X0NEJ5</accession>
<sequence>MVENSCFPHFNAGEDGFERYSAMPNPVHLVTWRPSNRTFYSVARGTMNKKNKGKDSPHPHDKGKIYHDGVKAFRYCHVWCEKEIHGKCRKGKWCTIRTFPP</sequence>
<dbReference type="Proteomes" id="UP000192257">
    <property type="component" value="Unassembled WGS sequence"/>
</dbReference>
<keyword evidence="2" id="KW-1185">Reference proteome</keyword>
<evidence type="ECO:0000313" key="2">
    <source>
        <dbReference type="Proteomes" id="UP000192257"/>
    </source>
</evidence>
<dbReference type="VEuPathDB" id="TriTrypDB:TM35_000881100"/>
<reference evidence="1 2" key="1">
    <citation type="submission" date="2017-03" db="EMBL/GenBank/DDBJ databases">
        <title>An alternative strategy for trypanosome survival in the mammalian bloodstream revealed through genome and transcriptome analysis of the ubiquitous bovine parasite Trypanosoma (Megatrypanum) theileri.</title>
        <authorList>
            <person name="Kelly S."/>
            <person name="Ivens A."/>
            <person name="Mott A."/>
            <person name="O'Neill E."/>
            <person name="Emms D."/>
            <person name="Macleod O."/>
            <person name="Voorheis P."/>
            <person name="Matthews J."/>
            <person name="Matthews K."/>
            <person name="Carrington M."/>
        </authorList>
    </citation>
    <scope>NUCLEOTIDE SEQUENCE [LARGE SCALE GENOMIC DNA]</scope>
    <source>
        <strain evidence="1">Edinburgh</strain>
    </source>
</reference>
<gene>
    <name evidence="1" type="ORF">TM35_000881100</name>
</gene>
<protein>
    <submittedName>
        <fullName evidence="1">Uncharacterized protein</fullName>
    </submittedName>
</protein>